<dbReference type="PhylomeDB" id="A7SVU8"/>
<evidence type="ECO:0000256" key="6">
    <source>
        <dbReference type="ARBA" id="ARBA00023136"/>
    </source>
</evidence>
<keyword evidence="5 7" id="KW-1133">Transmembrane helix</keyword>
<dbReference type="GO" id="GO:0007029">
    <property type="term" value="P:endoplasmic reticulum organization"/>
    <property type="evidence" value="ECO:0000318"/>
    <property type="project" value="GO_Central"/>
</dbReference>
<evidence type="ECO:0000256" key="3">
    <source>
        <dbReference type="ARBA" id="ARBA00022692"/>
    </source>
</evidence>
<sequence length="176" mass="19456">MASRGGPRASGTDGSDFSHRERVASHYRESVRQKAKMKFCILIHMFFGVCVVGWMGLAISRAVKIAPDPWILLWLISVFPAIAGLSGLPKNQTKMMHVYSIGTMVTGIAPLMYGATFGIMQVMENFKRGHAPGTDDWRVLPMKMAMVAFVIQAHAVSIYYSNKLISAWNTKGEKSS</sequence>
<dbReference type="GO" id="GO:0016192">
    <property type="term" value="P:vesicle-mediated transport"/>
    <property type="evidence" value="ECO:0000318"/>
    <property type="project" value="GO_Central"/>
</dbReference>
<evidence type="ECO:0000313" key="8">
    <source>
        <dbReference type="EMBL" id="EDO32175.1"/>
    </source>
</evidence>
<evidence type="ECO:0000313" key="9">
    <source>
        <dbReference type="Proteomes" id="UP000001593"/>
    </source>
</evidence>
<feature type="transmembrane region" description="Helical" evidence="7">
    <location>
        <begin position="39"/>
        <end position="59"/>
    </location>
</feature>
<dbReference type="KEGG" id="nve:5503163"/>
<feature type="transmembrane region" description="Helical" evidence="7">
    <location>
        <begin position="101"/>
        <end position="120"/>
    </location>
</feature>
<dbReference type="InterPro" id="IPR009787">
    <property type="entry name" value="Jagunal"/>
</dbReference>
<dbReference type="EMBL" id="DS469845">
    <property type="protein sequence ID" value="EDO32175.1"/>
    <property type="molecule type" value="Genomic_DNA"/>
</dbReference>
<accession>A7SVU8</accession>
<gene>
    <name evidence="8" type="ORF">NEMVEDRAFT_v1g247702</name>
</gene>
<dbReference type="OMA" id="PYGVLWY"/>
<proteinExistence type="inferred from homology"/>
<dbReference type="Proteomes" id="UP000001593">
    <property type="component" value="Unassembled WGS sequence"/>
</dbReference>
<comment type="similarity">
    <text evidence="2">Belongs to the jagunal family.</text>
</comment>
<dbReference type="STRING" id="45351.A7SVU8"/>
<feature type="transmembrane region" description="Helical" evidence="7">
    <location>
        <begin position="140"/>
        <end position="161"/>
    </location>
</feature>
<dbReference type="AlphaFoldDB" id="A7SVU8"/>
<keyword evidence="4" id="KW-0256">Endoplasmic reticulum</keyword>
<dbReference type="FunCoup" id="A7SVU8">
    <property type="interactions" value="484"/>
</dbReference>
<dbReference type="GO" id="GO:0005789">
    <property type="term" value="C:endoplasmic reticulum membrane"/>
    <property type="evidence" value="ECO:0000318"/>
    <property type="project" value="GO_Central"/>
</dbReference>
<keyword evidence="9" id="KW-1185">Reference proteome</keyword>
<dbReference type="PANTHER" id="PTHR20955">
    <property type="entry name" value="PROTEIN JAGUNAL HOMOLOG 1"/>
    <property type="match status" value="1"/>
</dbReference>
<dbReference type="OrthoDB" id="8914197at2759"/>
<evidence type="ECO:0000256" key="2">
    <source>
        <dbReference type="ARBA" id="ARBA00008462"/>
    </source>
</evidence>
<name>A7SVU8_NEMVE</name>
<evidence type="ECO:0000256" key="7">
    <source>
        <dbReference type="SAM" id="Phobius"/>
    </source>
</evidence>
<dbReference type="PANTHER" id="PTHR20955:SF1">
    <property type="entry name" value="PROTEIN JAGUNAL HOMOLOG 1"/>
    <property type="match status" value="1"/>
</dbReference>
<evidence type="ECO:0000256" key="1">
    <source>
        <dbReference type="ARBA" id="ARBA00004477"/>
    </source>
</evidence>
<keyword evidence="3 7" id="KW-0812">Transmembrane</keyword>
<comment type="subcellular location">
    <subcellularLocation>
        <location evidence="1">Endoplasmic reticulum membrane</location>
        <topology evidence="1">Multi-pass membrane protein</topology>
    </subcellularLocation>
</comment>
<keyword evidence="6 7" id="KW-0472">Membrane</keyword>
<evidence type="ECO:0000256" key="5">
    <source>
        <dbReference type="ARBA" id="ARBA00022989"/>
    </source>
</evidence>
<dbReference type="Pfam" id="PF07086">
    <property type="entry name" value="Jagunal"/>
    <property type="match status" value="1"/>
</dbReference>
<feature type="transmembrane region" description="Helical" evidence="7">
    <location>
        <begin position="71"/>
        <end position="89"/>
    </location>
</feature>
<dbReference type="eggNOG" id="KOG4054">
    <property type="taxonomic scope" value="Eukaryota"/>
</dbReference>
<dbReference type="HOGENOM" id="CLU_121621_0_0_1"/>
<reference evidence="8 9" key="1">
    <citation type="journal article" date="2007" name="Science">
        <title>Sea anemone genome reveals ancestral eumetazoan gene repertoire and genomic organization.</title>
        <authorList>
            <person name="Putnam N.H."/>
            <person name="Srivastava M."/>
            <person name="Hellsten U."/>
            <person name="Dirks B."/>
            <person name="Chapman J."/>
            <person name="Salamov A."/>
            <person name="Terry A."/>
            <person name="Shapiro H."/>
            <person name="Lindquist E."/>
            <person name="Kapitonov V.V."/>
            <person name="Jurka J."/>
            <person name="Genikhovich G."/>
            <person name="Grigoriev I.V."/>
            <person name="Lucas S.M."/>
            <person name="Steele R.E."/>
            <person name="Finnerty J.R."/>
            <person name="Technau U."/>
            <person name="Martindale M.Q."/>
            <person name="Rokhsar D.S."/>
        </authorList>
    </citation>
    <scope>NUCLEOTIDE SEQUENCE [LARGE SCALE GENOMIC DNA]</scope>
    <source>
        <strain evidence="9">CH2 X CH6</strain>
    </source>
</reference>
<protein>
    <submittedName>
        <fullName evidence="8">Uncharacterized protein</fullName>
    </submittedName>
</protein>
<evidence type="ECO:0000256" key="4">
    <source>
        <dbReference type="ARBA" id="ARBA00022824"/>
    </source>
</evidence>
<organism evidence="8 9">
    <name type="scientific">Nematostella vectensis</name>
    <name type="common">Starlet sea anemone</name>
    <dbReference type="NCBI Taxonomy" id="45351"/>
    <lineage>
        <taxon>Eukaryota</taxon>
        <taxon>Metazoa</taxon>
        <taxon>Cnidaria</taxon>
        <taxon>Anthozoa</taxon>
        <taxon>Hexacorallia</taxon>
        <taxon>Actiniaria</taxon>
        <taxon>Edwardsiidae</taxon>
        <taxon>Nematostella</taxon>
    </lineage>
</organism>
<dbReference type="InParanoid" id="A7SVU8"/>